<dbReference type="SUPFAM" id="SSF51445">
    <property type="entry name" value="(Trans)glycosidases"/>
    <property type="match status" value="1"/>
</dbReference>
<keyword evidence="4 7" id="KW-0378">Hydrolase</keyword>
<accession>A0ABW4CIA9</accession>
<dbReference type="Pfam" id="PF02836">
    <property type="entry name" value="Glyco_hydro_2_C"/>
    <property type="match status" value="1"/>
</dbReference>
<evidence type="ECO:0000256" key="4">
    <source>
        <dbReference type="ARBA" id="ARBA00022801"/>
    </source>
</evidence>
<evidence type="ECO:0000313" key="10">
    <source>
        <dbReference type="Proteomes" id="UP001597196"/>
    </source>
</evidence>
<reference evidence="10" key="1">
    <citation type="journal article" date="2019" name="Int. J. Syst. Evol. Microbiol.">
        <title>The Global Catalogue of Microorganisms (GCM) 10K type strain sequencing project: providing services to taxonomists for standard genome sequencing and annotation.</title>
        <authorList>
            <consortium name="The Broad Institute Genomics Platform"/>
            <consortium name="The Broad Institute Genome Sequencing Center for Infectious Disease"/>
            <person name="Wu L."/>
            <person name="Ma J."/>
        </authorList>
    </citation>
    <scope>NUCLEOTIDE SEQUENCE [LARGE SCALE GENOMIC DNA]</scope>
    <source>
        <strain evidence="10">CCM 8980</strain>
    </source>
</reference>
<dbReference type="SUPFAM" id="SSF49303">
    <property type="entry name" value="beta-Galactosidase/glucuronidase domain"/>
    <property type="match status" value="2"/>
</dbReference>
<dbReference type="InterPro" id="IPR006102">
    <property type="entry name" value="Ig-like_GH2"/>
</dbReference>
<evidence type="ECO:0000256" key="5">
    <source>
        <dbReference type="ARBA" id="ARBA00023295"/>
    </source>
</evidence>
<dbReference type="Proteomes" id="UP001597196">
    <property type="component" value="Unassembled WGS sequence"/>
</dbReference>
<keyword evidence="10" id="KW-1185">Reference proteome</keyword>
<dbReference type="InterPro" id="IPR014718">
    <property type="entry name" value="GH-type_carb-bd"/>
</dbReference>
<comment type="caution">
    <text evidence="9">The sequence shown here is derived from an EMBL/GenBank/DDBJ whole genome shotgun (WGS) entry which is preliminary data.</text>
</comment>
<evidence type="ECO:0000256" key="1">
    <source>
        <dbReference type="ARBA" id="ARBA00001412"/>
    </source>
</evidence>
<dbReference type="InterPro" id="IPR011013">
    <property type="entry name" value="Gal_mutarotase_sf_dom"/>
</dbReference>
<dbReference type="Gene3D" id="2.60.120.260">
    <property type="entry name" value="Galactose-binding domain-like"/>
    <property type="match status" value="1"/>
</dbReference>
<dbReference type="InterPro" id="IPR008979">
    <property type="entry name" value="Galactose-bd-like_sf"/>
</dbReference>
<dbReference type="InterPro" id="IPR036156">
    <property type="entry name" value="Beta-gal/glucu_dom_sf"/>
</dbReference>
<comment type="catalytic activity">
    <reaction evidence="1 7">
        <text>Hydrolysis of terminal non-reducing beta-D-galactose residues in beta-D-galactosides.</text>
        <dbReference type="EC" id="3.2.1.23"/>
    </reaction>
</comment>
<dbReference type="PANTHER" id="PTHR46323">
    <property type="entry name" value="BETA-GALACTOSIDASE"/>
    <property type="match status" value="1"/>
</dbReference>
<dbReference type="EMBL" id="JBHTOC010000011">
    <property type="protein sequence ID" value="MFD1430243.1"/>
    <property type="molecule type" value="Genomic_DNA"/>
</dbReference>
<evidence type="ECO:0000256" key="3">
    <source>
        <dbReference type="ARBA" id="ARBA00012756"/>
    </source>
</evidence>
<dbReference type="RefSeq" id="WP_203637101.1">
    <property type="nucleotide sequence ID" value="NZ_BOLS01000009.1"/>
</dbReference>
<dbReference type="GO" id="GO:0016787">
    <property type="term" value="F:hydrolase activity"/>
    <property type="evidence" value="ECO:0007669"/>
    <property type="project" value="UniProtKB-KW"/>
</dbReference>
<keyword evidence="5 7" id="KW-0326">Glycosidase</keyword>
<dbReference type="Pfam" id="PF00703">
    <property type="entry name" value="Glyco_hydro_2"/>
    <property type="match status" value="1"/>
</dbReference>
<dbReference type="InterPro" id="IPR023230">
    <property type="entry name" value="Glyco_hydro_2_CS"/>
</dbReference>
<dbReference type="InterPro" id="IPR006104">
    <property type="entry name" value="Glyco_hydro_2_N"/>
</dbReference>
<dbReference type="Gene3D" id="3.20.20.80">
    <property type="entry name" value="Glycosidases"/>
    <property type="match status" value="1"/>
</dbReference>
<organism evidence="9 10">
    <name type="scientific">Lacticaseibacillus mingshuiensis</name>
    <dbReference type="NCBI Taxonomy" id="2799574"/>
    <lineage>
        <taxon>Bacteria</taxon>
        <taxon>Bacillati</taxon>
        <taxon>Bacillota</taxon>
        <taxon>Bacilli</taxon>
        <taxon>Lactobacillales</taxon>
        <taxon>Lactobacillaceae</taxon>
        <taxon>Lacticaseibacillus</taxon>
    </lineage>
</organism>
<dbReference type="InterPro" id="IPR017853">
    <property type="entry name" value="GH"/>
</dbReference>
<dbReference type="InterPro" id="IPR050347">
    <property type="entry name" value="Bact_Beta-galactosidase"/>
</dbReference>
<protein>
    <recommendedName>
        <fullName evidence="3 7">Beta-galactosidase</fullName>
        <ecNumber evidence="3 7">3.2.1.23</ecNumber>
    </recommendedName>
    <alternativeName>
        <fullName evidence="6 7">Lactase</fullName>
    </alternativeName>
</protein>
<dbReference type="SMART" id="SM01038">
    <property type="entry name" value="Bgal_small_N"/>
    <property type="match status" value="1"/>
</dbReference>
<dbReference type="PANTHER" id="PTHR46323:SF2">
    <property type="entry name" value="BETA-GALACTOSIDASE"/>
    <property type="match status" value="1"/>
</dbReference>
<dbReference type="SUPFAM" id="SSF74650">
    <property type="entry name" value="Galactose mutarotase-like"/>
    <property type="match status" value="1"/>
</dbReference>
<dbReference type="InterPro" id="IPR006101">
    <property type="entry name" value="Glyco_hydro_2"/>
</dbReference>
<evidence type="ECO:0000256" key="2">
    <source>
        <dbReference type="ARBA" id="ARBA00007401"/>
    </source>
</evidence>
<dbReference type="PRINTS" id="PR00132">
    <property type="entry name" value="GLHYDRLASE2"/>
</dbReference>
<evidence type="ECO:0000259" key="8">
    <source>
        <dbReference type="SMART" id="SM01038"/>
    </source>
</evidence>
<dbReference type="SUPFAM" id="SSF49785">
    <property type="entry name" value="Galactose-binding domain-like"/>
    <property type="match status" value="1"/>
</dbReference>
<dbReference type="Pfam" id="PF16353">
    <property type="entry name" value="LacZ_4"/>
    <property type="match status" value="1"/>
</dbReference>
<evidence type="ECO:0000256" key="7">
    <source>
        <dbReference type="RuleBase" id="RU361154"/>
    </source>
</evidence>
<sequence>MNKLQPRVRFFNYSSVKAALGYDDTTATYTHSLNGDWQFQYLASPLDIPDEFFTAAYDKMQWSTIQVPGHMELQGYGEPNYTNLDFPIPADPPEVPSKNPTGLYYRTFDYQQQLDRQILRFDGVDSFFKVWVNGQSLGDGHGSRLMTEFDVTDLLVEGENTIAIEVDKWSKYSFLEDQDQWWLSGIFRDVTLLDETALNDIQITPVFKDDQWQARIVLGETGDHFAPVHATIFDGETAIINTTLTDPETMIDVPDAKEWNDEEPNLYTLVLSLSEDGPFVPMRFGFRRIEMLDDQICLNGVPILINGVNRHEFDPRRGRALTREYIRSEVTQIKSLHINAIRTSHYPDAPYFYDVCDEIGLMVFDECDLETHGVNGIDAPCKDPYWKEEFVERGQRMVHRDFDHPSIIVWSLGNESNFGPNFVAMANAIRAIDPSRMIHYEPDQETVVTDMYSTMYTAIDELEKRATRYGHIKPHILCEYDHAMGAGPGSLQDYQDVFRLYPGLQGGFIWEWKDHGIAQDTPTGTKYVWGGAFNEPVNDGIFCIDGLARPDRVPSPGLVEFSRVIQPFAFFVAQNHVVVRSLYHYRTLTDLTLRWTLVSAGVEVASGNEPIAALAAGRLSHVLTLAVPAGSLEDAQLTLSVVTNEAVGIFEKGSVLAFDQVAYHGVPAQTPADVKVSFSPSKLVLTCNDSEVRVDLGTGNVAQLNLHGTSVLRDEMALNVDRMPICNDWKIMDDRKQDHLAPLSYRLEHFAIAKSEDTVMVLLQQRVKPLVRQWGIELETMLWISASGLSVQTRGWFDGEDQPTEVPRIGYDLPLTAPAEKISWYGNGPTEAYPDSYLSCPIGSYERSRAEWGFDYVVPQEAGNRMGVRRASVTLAQTQTALQVTGAEPLNLNVVGAGGVTLQAETQTDDLRIDAKVAGLGSNACGPLPLERYRVYTAPFDYAFMLHF</sequence>
<dbReference type="InterPro" id="IPR032312">
    <property type="entry name" value="LacZ_4"/>
</dbReference>
<name>A0ABW4CIA9_9LACO</name>
<dbReference type="Pfam" id="PF02929">
    <property type="entry name" value="Bgal_small_N"/>
    <property type="match status" value="1"/>
</dbReference>
<proteinExistence type="inferred from homology"/>
<dbReference type="InterPro" id="IPR006103">
    <property type="entry name" value="Glyco_hydro_2_cat"/>
</dbReference>
<feature type="domain" description="Beta galactosidase small chain/" evidence="8">
    <location>
        <begin position="684"/>
        <end position="947"/>
    </location>
</feature>
<dbReference type="PROSITE" id="PS00719">
    <property type="entry name" value="GLYCOSYL_HYDROL_F2_1"/>
    <property type="match status" value="1"/>
</dbReference>
<comment type="similarity">
    <text evidence="2 7">Belongs to the glycosyl hydrolase 2 family.</text>
</comment>
<dbReference type="InterPro" id="IPR013783">
    <property type="entry name" value="Ig-like_fold"/>
</dbReference>
<evidence type="ECO:0000256" key="6">
    <source>
        <dbReference type="ARBA" id="ARBA00032230"/>
    </source>
</evidence>
<dbReference type="EC" id="3.2.1.23" evidence="3 7"/>
<gene>
    <name evidence="9" type="ORF">ACFQ4P_08290</name>
</gene>
<dbReference type="Gene3D" id="2.60.40.10">
    <property type="entry name" value="Immunoglobulins"/>
    <property type="match status" value="2"/>
</dbReference>
<evidence type="ECO:0000313" key="9">
    <source>
        <dbReference type="EMBL" id="MFD1430243.1"/>
    </source>
</evidence>
<dbReference type="Pfam" id="PF02837">
    <property type="entry name" value="Glyco_hydro_2_N"/>
    <property type="match status" value="1"/>
</dbReference>
<dbReference type="InterPro" id="IPR004199">
    <property type="entry name" value="B-gal_small/dom_5"/>
</dbReference>
<dbReference type="Gene3D" id="2.70.98.10">
    <property type="match status" value="1"/>
</dbReference>